<dbReference type="EMBL" id="CP012033">
    <property type="protein sequence ID" value="AKP65566.1"/>
    <property type="molecule type" value="Genomic_DNA"/>
</dbReference>
<dbReference type="KEGG" id="lko:ABN16_11550"/>
<protein>
    <submittedName>
        <fullName evidence="1">Uncharacterized protein</fullName>
    </submittedName>
</protein>
<dbReference type="InterPro" id="IPR023324">
    <property type="entry name" value="BH2638-like_sf"/>
</dbReference>
<name>A0AAC8ZH05_9LACO</name>
<dbReference type="PIRSF" id="PIRSF037260">
    <property type="entry name" value="UPF0223"/>
    <property type="match status" value="1"/>
</dbReference>
<dbReference type="SUPFAM" id="SSF158504">
    <property type="entry name" value="BH2638-like"/>
    <property type="match status" value="1"/>
</dbReference>
<dbReference type="Gene3D" id="1.10.220.80">
    <property type="entry name" value="BH2638-like"/>
    <property type="match status" value="1"/>
</dbReference>
<dbReference type="AlphaFoldDB" id="A0AAC8ZH05"/>
<sequence length="98" mass="11257">MAEEDYAYPLRADWSTAEIVTVTTFYQQIEAAYERSQGVAAVDLVAAYRKFQEIVPQKFEEKNIDQEFEAVSGYSIYRTMKQARQQAGQVKMKGTTRS</sequence>
<gene>
    <name evidence="1" type="ORF">ABN16_11550</name>
</gene>
<keyword evidence="2" id="KW-1185">Reference proteome</keyword>
<dbReference type="RefSeq" id="WP_048735853.1">
    <property type="nucleotide sequence ID" value="NZ_CP012033.1"/>
</dbReference>
<dbReference type="InterPro" id="IPR007920">
    <property type="entry name" value="UPF0223"/>
</dbReference>
<accession>A0AAC8ZH05</accession>
<evidence type="ECO:0000313" key="2">
    <source>
        <dbReference type="Proteomes" id="UP000036000"/>
    </source>
</evidence>
<dbReference type="Pfam" id="PF05256">
    <property type="entry name" value="UPF0223"/>
    <property type="match status" value="1"/>
</dbReference>
<evidence type="ECO:0000313" key="1">
    <source>
        <dbReference type="EMBL" id="AKP65566.1"/>
    </source>
</evidence>
<proteinExistence type="predicted"/>
<organism evidence="1 2">
    <name type="scientific">Levilactobacillus koreensis</name>
    <dbReference type="NCBI Taxonomy" id="637971"/>
    <lineage>
        <taxon>Bacteria</taxon>
        <taxon>Bacillati</taxon>
        <taxon>Bacillota</taxon>
        <taxon>Bacilli</taxon>
        <taxon>Lactobacillales</taxon>
        <taxon>Lactobacillaceae</taxon>
        <taxon>Levilactobacillus</taxon>
    </lineage>
</organism>
<dbReference type="NCBIfam" id="NF003353">
    <property type="entry name" value="PRK04387.1"/>
    <property type="match status" value="1"/>
</dbReference>
<reference evidence="1 2" key="1">
    <citation type="submission" date="2015-07" db="EMBL/GenBank/DDBJ databases">
        <title>Lactobacillus korensis/26-25/ whole genome sequencing.</title>
        <authorList>
            <person name="Kim M.K."/>
            <person name="Im W.-T."/>
            <person name="Srinivasan S."/>
            <person name="Lee J.-J."/>
        </authorList>
    </citation>
    <scope>NUCLEOTIDE SEQUENCE [LARGE SCALE GENOMIC DNA]</scope>
    <source>
        <strain evidence="1 2">26-25</strain>
    </source>
</reference>
<dbReference type="Proteomes" id="UP000036000">
    <property type="component" value="Chromosome"/>
</dbReference>